<dbReference type="Proteomes" id="UP001558613">
    <property type="component" value="Unassembled WGS sequence"/>
</dbReference>
<accession>A0ABR3N925</accession>
<gene>
    <name evidence="1" type="ORF">QQF64_029178</name>
</gene>
<keyword evidence="2" id="KW-1185">Reference proteome</keyword>
<dbReference type="EMBL" id="JAYMGO010000006">
    <property type="protein sequence ID" value="KAL1273316.1"/>
    <property type="molecule type" value="Genomic_DNA"/>
</dbReference>
<evidence type="ECO:0008006" key="3">
    <source>
        <dbReference type="Google" id="ProtNLM"/>
    </source>
</evidence>
<proteinExistence type="predicted"/>
<evidence type="ECO:0000313" key="2">
    <source>
        <dbReference type="Proteomes" id="UP001558613"/>
    </source>
</evidence>
<protein>
    <recommendedName>
        <fullName evidence="3">F-box domain-containing protein</fullName>
    </recommendedName>
</protein>
<name>A0ABR3N925_9TELE</name>
<sequence>MGWKKLFGIDVFVFFSHHVQMPGLTSFLFELPPLSIPIQRLLKCLRALPQSQLPVMAICSCNQRLLQVARPRGTIWRRQAVWQQRFSES</sequence>
<comment type="caution">
    <text evidence="1">The sequence shown here is derived from an EMBL/GenBank/DDBJ whole genome shotgun (WGS) entry which is preliminary data.</text>
</comment>
<evidence type="ECO:0000313" key="1">
    <source>
        <dbReference type="EMBL" id="KAL1273316.1"/>
    </source>
</evidence>
<reference evidence="1 2" key="1">
    <citation type="submission" date="2023-09" db="EMBL/GenBank/DDBJ databases">
        <authorList>
            <person name="Wang M."/>
        </authorList>
    </citation>
    <scope>NUCLEOTIDE SEQUENCE [LARGE SCALE GENOMIC DNA]</scope>
    <source>
        <strain evidence="1">GT-2023</strain>
        <tissue evidence="1">Liver</tissue>
    </source>
</reference>
<organism evidence="1 2">
    <name type="scientific">Cirrhinus molitorella</name>
    <name type="common">mud carp</name>
    <dbReference type="NCBI Taxonomy" id="172907"/>
    <lineage>
        <taxon>Eukaryota</taxon>
        <taxon>Metazoa</taxon>
        <taxon>Chordata</taxon>
        <taxon>Craniata</taxon>
        <taxon>Vertebrata</taxon>
        <taxon>Euteleostomi</taxon>
        <taxon>Actinopterygii</taxon>
        <taxon>Neopterygii</taxon>
        <taxon>Teleostei</taxon>
        <taxon>Ostariophysi</taxon>
        <taxon>Cypriniformes</taxon>
        <taxon>Cyprinidae</taxon>
        <taxon>Labeoninae</taxon>
        <taxon>Labeonini</taxon>
        <taxon>Cirrhinus</taxon>
    </lineage>
</organism>